<evidence type="ECO:0000313" key="2">
    <source>
        <dbReference type="Proteomes" id="UP000249634"/>
    </source>
</evidence>
<organism evidence="1 2">
    <name type="scientific">Streptococcus thermophilus</name>
    <dbReference type="NCBI Taxonomy" id="1308"/>
    <lineage>
        <taxon>Bacteria</taxon>
        <taxon>Bacillati</taxon>
        <taxon>Bacillota</taxon>
        <taxon>Bacilli</taxon>
        <taxon>Lactobacillales</taxon>
        <taxon>Streptococcaceae</taxon>
        <taxon>Streptococcus</taxon>
    </lineage>
</organism>
<accession>A0A2X3U5H6</accession>
<dbReference type="EMBL" id="LS483339">
    <property type="protein sequence ID" value="SQF24040.1"/>
    <property type="molecule type" value="Genomic_DNA"/>
</dbReference>
<reference evidence="1 2" key="1">
    <citation type="submission" date="2018-06" db="EMBL/GenBank/DDBJ databases">
        <authorList>
            <consortium name="Pathogen Informatics"/>
            <person name="Doyle S."/>
        </authorList>
    </citation>
    <scope>NUCLEOTIDE SEQUENCE [LARGE SCALE GENOMIC DNA]</scope>
    <source>
        <strain evidence="1 2">NCTC12958</strain>
    </source>
</reference>
<dbReference type="Proteomes" id="UP000249634">
    <property type="component" value="Chromosome 1"/>
</dbReference>
<dbReference type="AlphaFoldDB" id="A0A2X3U5H6"/>
<proteinExistence type="predicted"/>
<protein>
    <submittedName>
        <fullName evidence="1">DNA primase (Type)</fullName>
    </submittedName>
</protein>
<sequence>MTRIKAVKQKAILDVAESLGYSFRRLSGHIYEHPDMIPFGFLRIPILLNGFQEINKGM</sequence>
<name>A0A2X3U5H6_STRTR</name>
<evidence type="ECO:0000313" key="1">
    <source>
        <dbReference type="EMBL" id="SQF24040.1"/>
    </source>
</evidence>
<gene>
    <name evidence="1" type="ORF">NCTC12958_00210</name>
</gene>